<dbReference type="AlphaFoldDB" id="A0A975BL67"/>
<keyword evidence="2" id="KW-1185">Reference proteome</keyword>
<organism evidence="1 2">
    <name type="scientific">Desulfonema magnum</name>
    <dbReference type="NCBI Taxonomy" id="45655"/>
    <lineage>
        <taxon>Bacteria</taxon>
        <taxon>Pseudomonadati</taxon>
        <taxon>Thermodesulfobacteriota</taxon>
        <taxon>Desulfobacteria</taxon>
        <taxon>Desulfobacterales</taxon>
        <taxon>Desulfococcaceae</taxon>
        <taxon>Desulfonema</taxon>
    </lineage>
</organism>
<gene>
    <name evidence="1" type="ORF">dnm_037760</name>
</gene>
<dbReference type="EMBL" id="CP061800">
    <property type="protein sequence ID" value="QTA87739.1"/>
    <property type="molecule type" value="Genomic_DNA"/>
</dbReference>
<accession>A0A975BL67</accession>
<proteinExistence type="predicted"/>
<reference evidence="1" key="1">
    <citation type="journal article" date="2021" name="Microb. Physiol.">
        <title>Proteogenomic Insights into the Physiology of Marine, Sulfate-Reducing, Filamentous Desulfonema limicola and Desulfonema magnum.</title>
        <authorList>
            <person name="Schnaars V."/>
            <person name="Wohlbrand L."/>
            <person name="Scheve S."/>
            <person name="Hinrichs C."/>
            <person name="Reinhardt R."/>
            <person name="Rabus R."/>
        </authorList>
    </citation>
    <scope>NUCLEOTIDE SEQUENCE</scope>
    <source>
        <strain evidence="1">4be13</strain>
    </source>
</reference>
<dbReference type="KEGG" id="dmm:dnm_037760"/>
<evidence type="ECO:0000313" key="1">
    <source>
        <dbReference type="EMBL" id="QTA87739.1"/>
    </source>
</evidence>
<name>A0A975BL67_9BACT</name>
<sequence>MVCSYNHLFLLTFPLNGTNAETAEVLKTSAVLCQKIYDQVLICT</sequence>
<dbReference type="Proteomes" id="UP000663722">
    <property type="component" value="Chromosome"/>
</dbReference>
<protein>
    <submittedName>
        <fullName evidence="1">Uncharacterized protein</fullName>
    </submittedName>
</protein>
<evidence type="ECO:0000313" key="2">
    <source>
        <dbReference type="Proteomes" id="UP000663722"/>
    </source>
</evidence>